<dbReference type="EMBL" id="CP144745">
    <property type="protein sequence ID" value="WVZ50879.1"/>
    <property type="molecule type" value="Genomic_DNA"/>
</dbReference>
<keyword evidence="2" id="KW-1185">Reference proteome</keyword>
<reference evidence="1 2" key="1">
    <citation type="submission" date="2024-02" db="EMBL/GenBank/DDBJ databases">
        <title>High-quality chromosome-scale genome assembly of Pensacola bahiagrass (Paspalum notatum Flugge var. saurae).</title>
        <authorList>
            <person name="Vega J.M."/>
            <person name="Podio M."/>
            <person name="Orjuela J."/>
            <person name="Siena L.A."/>
            <person name="Pessino S.C."/>
            <person name="Combes M.C."/>
            <person name="Mariac C."/>
            <person name="Albertini E."/>
            <person name="Pupilli F."/>
            <person name="Ortiz J.P.A."/>
            <person name="Leblanc O."/>
        </authorList>
    </citation>
    <scope>NUCLEOTIDE SEQUENCE [LARGE SCALE GENOMIC DNA]</scope>
    <source>
        <strain evidence="1">R1</strain>
        <tissue evidence="1">Leaf</tissue>
    </source>
</reference>
<accession>A0AAQ3PGM2</accession>
<protein>
    <submittedName>
        <fullName evidence="1">Uncharacterized protein</fullName>
    </submittedName>
</protein>
<organism evidence="1 2">
    <name type="scientific">Paspalum notatum var. saurae</name>
    <dbReference type="NCBI Taxonomy" id="547442"/>
    <lineage>
        <taxon>Eukaryota</taxon>
        <taxon>Viridiplantae</taxon>
        <taxon>Streptophyta</taxon>
        <taxon>Embryophyta</taxon>
        <taxon>Tracheophyta</taxon>
        <taxon>Spermatophyta</taxon>
        <taxon>Magnoliopsida</taxon>
        <taxon>Liliopsida</taxon>
        <taxon>Poales</taxon>
        <taxon>Poaceae</taxon>
        <taxon>PACMAD clade</taxon>
        <taxon>Panicoideae</taxon>
        <taxon>Andropogonodae</taxon>
        <taxon>Paspaleae</taxon>
        <taxon>Paspalinae</taxon>
        <taxon>Paspalum</taxon>
    </lineage>
</organism>
<proteinExistence type="predicted"/>
<dbReference type="Proteomes" id="UP001341281">
    <property type="component" value="Chromosome 01"/>
</dbReference>
<sequence>MLFGLLSPSLYYQRTDIQLQTRVATTGEKPSALDMYIMAHRGPDPSQPELLSTPLATEQLEKYGKDMV</sequence>
<dbReference type="AlphaFoldDB" id="A0AAQ3PGM2"/>
<gene>
    <name evidence="1" type="ORF">U9M48_002087</name>
</gene>
<evidence type="ECO:0000313" key="1">
    <source>
        <dbReference type="EMBL" id="WVZ50879.1"/>
    </source>
</evidence>
<name>A0AAQ3PGM2_PASNO</name>
<evidence type="ECO:0000313" key="2">
    <source>
        <dbReference type="Proteomes" id="UP001341281"/>
    </source>
</evidence>